<dbReference type="AlphaFoldDB" id="A0A380DYQ0"/>
<dbReference type="EC" id="3.1.3.16" evidence="2"/>
<dbReference type="GO" id="GO:0004722">
    <property type="term" value="F:protein serine/threonine phosphatase activity"/>
    <property type="evidence" value="ECO:0007669"/>
    <property type="project" value="UniProtKB-EC"/>
</dbReference>
<dbReference type="InterPro" id="IPR036457">
    <property type="entry name" value="PPM-type-like_dom_sf"/>
</dbReference>
<accession>A0A380DYQ0</accession>
<proteinExistence type="predicted"/>
<dbReference type="EMBL" id="UHAQ01000003">
    <property type="protein sequence ID" value="SUK82110.1"/>
    <property type="molecule type" value="Genomic_DNA"/>
</dbReference>
<dbReference type="Gene3D" id="3.60.40.10">
    <property type="entry name" value="PPM-type phosphatase domain"/>
    <property type="match status" value="1"/>
</dbReference>
<sequence length="55" mass="6242">MLEAQFFTDTGQHRDKNEDAGGIFYNQTNQQLLVLCDGMGGHKQEKLQVNLLQMS</sequence>
<evidence type="ECO:0000256" key="1">
    <source>
        <dbReference type="SAM" id="MobiDB-lite"/>
    </source>
</evidence>
<dbReference type="Proteomes" id="UP000254502">
    <property type="component" value="Unassembled WGS sequence"/>
</dbReference>
<reference evidence="2 3" key="1">
    <citation type="submission" date="2018-06" db="EMBL/GenBank/DDBJ databases">
        <authorList>
            <consortium name="Pathogen Informatics"/>
            <person name="Doyle S."/>
        </authorList>
    </citation>
    <scope>NUCLEOTIDE SEQUENCE [LARGE SCALE GENOMIC DNA]</scope>
    <source>
        <strain evidence="2 3">NCTC5664</strain>
    </source>
</reference>
<name>A0A380DYQ0_STAAU</name>
<feature type="region of interest" description="Disordered" evidence="1">
    <location>
        <begin position="1"/>
        <end position="21"/>
    </location>
</feature>
<dbReference type="SUPFAM" id="SSF81606">
    <property type="entry name" value="PP2C-like"/>
    <property type="match status" value="1"/>
</dbReference>
<organism evidence="2 3">
    <name type="scientific">Staphylococcus aureus</name>
    <dbReference type="NCBI Taxonomy" id="1280"/>
    <lineage>
        <taxon>Bacteria</taxon>
        <taxon>Bacillati</taxon>
        <taxon>Bacillota</taxon>
        <taxon>Bacilli</taxon>
        <taxon>Bacillales</taxon>
        <taxon>Staphylococcaceae</taxon>
        <taxon>Staphylococcus</taxon>
    </lineage>
</organism>
<gene>
    <name evidence="2" type="primary">prpC_3</name>
    <name evidence="2" type="ORF">NCTC5664_02302</name>
</gene>
<evidence type="ECO:0000313" key="2">
    <source>
        <dbReference type="EMBL" id="SUK82110.1"/>
    </source>
</evidence>
<evidence type="ECO:0000313" key="3">
    <source>
        <dbReference type="Proteomes" id="UP000254502"/>
    </source>
</evidence>
<protein>
    <submittedName>
        <fullName evidence="2">Protein serine/threonine phosphatase PrpC, regulation of stationary phase</fullName>
        <ecNumber evidence="2">3.1.3.16</ecNumber>
    </submittedName>
</protein>
<keyword evidence="2" id="KW-0378">Hydrolase</keyword>